<keyword evidence="6 7" id="KW-0472">Membrane</keyword>
<dbReference type="PANTHER" id="PTHR30561:SF1">
    <property type="entry name" value="MULTIDRUG TRANSPORTER EMRE"/>
    <property type="match status" value="1"/>
</dbReference>
<dbReference type="EMBL" id="JRHO01000002">
    <property type="protein sequence ID" value="KGK99663.1"/>
    <property type="molecule type" value="Genomic_DNA"/>
</dbReference>
<gene>
    <name evidence="8" type="ORF">LI82_00090</name>
</gene>
<dbReference type="InterPro" id="IPR045324">
    <property type="entry name" value="Small_multidrug_res"/>
</dbReference>
<evidence type="ECO:0000256" key="3">
    <source>
        <dbReference type="ARBA" id="ARBA00022475"/>
    </source>
</evidence>
<comment type="subcellular location">
    <subcellularLocation>
        <location evidence="1">Cell membrane</location>
        <topology evidence="1">Multi-pass membrane protein</topology>
    </subcellularLocation>
</comment>
<dbReference type="GO" id="GO:0022857">
    <property type="term" value="F:transmembrane transporter activity"/>
    <property type="evidence" value="ECO:0007669"/>
    <property type="project" value="InterPro"/>
</dbReference>
<evidence type="ECO:0000256" key="7">
    <source>
        <dbReference type="SAM" id="Phobius"/>
    </source>
</evidence>
<dbReference type="SUPFAM" id="SSF103481">
    <property type="entry name" value="Multidrug resistance efflux transporter EmrE"/>
    <property type="match status" value="1"/>
</dbReference>
<evidence type="ECO:0000256" key="4">
    <source>
        <dbReference type="ARBA" id="ARBA00022692"/>
    </source>
</evidence>
<evidence type="ECO:0000256" key="1">
    <source>
        <dbReference type="ARBA" id="ARBA00004651"/>
    </source>
</evidence>
<evidence type="ECO:0000256" key="5">
    <source>
        <dbReference type="ARBA" id="ARBA00022989"/>
    </source>
</evidence>
<dbReference type="GO" id="GO:0005886">
    <property type="term" value="C:plasma membrane"/>
    <property type="evidence" value="ECO:0007669"/>
    <property type="project" value="UniProtKB-SubCell"/>
</dbReference>
<dbReference type="PANTHER" id="PTHR30561">
    <property type="entry name" value="SMR FAMILY PROTON-DEPENDENT DRUG EFFLUX TRANSPORTER SUGE"/>
    <property type="match status" value="1"/>
</dbReference>
<evidence type="ECO:0000313" key="8">
    <source>
        <dbReference type="EMBL" id="KGK99663.1"/>
    </source>
</evidence>
<dbReference type="InterPro" id="IPR000390">
    <property type="entry name" value="Small_drug/metabolite_transptr"/>
</dbReference>
<dbReference type="AlphaFoldDB" id="A0A099T6A8"/>
<keyword evidence="9" id="KW-1185">Reference proteome</keyword>
<dbReference type="InterPro" id="IPR037185">
    <property type="entry name" value="EmrE-like"/>
</dbReference>
<dbReference type="Proteomes" id="UP000029859">
    <property type="component" value="Unassembled WGS sequence"/>
</dbReference>
<dbReference type="FunFam" id="1.10.3730.20:FF:000001">
    <property type="entry name" value="Quaternary ammonium compound resistance transporter SugE"/>
    <property type="match status" value="1"/>
</dbReference>
<feature type="transmembrane region" description="Helical" evidence="7">
    <location>
        <begin position="57"/>
        <end position="78"/>
    </location>
</feature>
<dbReference type="Pfam" id="PF00893">
    <property type="entry name" value="Multi_Drug_Res"/>
    <property type="match status" value="1"/>
</dbReference>
<feature type="transmembrane region" description="Helical" evidence="7">
    <location>
        <begin position="84"/>
        <end position="102"/>
    </location>
</feature>
<organism evidence="8 9">
    <name type="scientific">Methanococcoides methylutens</name>
    <dbReference type="NCBI Taxonomy" id="2226"/>
    <lineage>
        <taxon>Archaea</taxon>
        <taxon>Methanobacteriati</taxon>
        <taxon>Methanobacteriota</taxon>
        <taxon>Stenosarchaea group</taxon>
        <taxon>Methanomicrobia</taxon>
        <taxon>Methanosarcinales</taxon>
        <taxon>Methanosarcinaceae</taxon>
        <taxon>Methanococcoides</taxon>
    </lineage>
</organism>
<keyword evidence="4 7" id="KW-0812">Transmembrane</keyword>
<feature type="transmembrane region" description="Helical" evidence="7">
    <location>
        <begin position="32"/>
        <end position="50"/>
    </location>
</feature>
<dbReference type="OrthoDB" id="121740at2157"/>
<name>A0A099T6A8_METMT</name>
<evidence type="ECO:0000256" key="2">
    <source>
        <dbReference type="ARBA" id="ARBA00022448"/>
    </source>
</evidence>
<evidence type="ECO:0000256" key="6">
    <source>
        <dbReference type="ARBA" id="ARBA00023136"/>
    </source>
</evidence>
<keyword evidence="2" id="KW-0813">Transport</keyword>
<sequence length="107" mass="11620">MSYVFLFAAILFEVMGTTCMKLSEGFTKTLPSIMIFVFYGVSFTLFTLALKRLEVSLAYAIWSGIGTLSITAIGIFYFDETLTALKVGSIALIIIGVIGLNLSSGMH</sequence>
<dbReference type="Gene3D" id="1.10.3730.20">
    <property type="match status" value="1"/>
</dbReference>
<keyword evidence="3" id="KW-1003">Cell membrane</keyword>
<keyword evidence="5 7" id="KW-1133">Transmembrane helix</keyword>
<dbReference type="RefSeq" id="WP_048192944.1">
    <property type="nucleotide sequence ID" value="NZ_CAAGSM010000008.1"/>
</dbReference>
<accession>A0A099T6A8</accession>
<evidence type="ECO:0000313" key="9">
    <source>
        <dbReference type="Proteomes" id="UP000029859"/>
    </source>
</evidence>
<protein>
    <submittedName>
        <fullName evidence="8">Membrane protein</fullName>
    </submittedName>
</protein>
<comment type="caution">
    <text evidence="8">The sequence shown here is derived from an EMBL/GenBank/DDBJ whole genome shotgun (WGS) entry which is preliminary data.</text>
</comment>
<reference evidence="8 9" key="1">
    <citation type="submission" date="2014-09" db="EMBL/GenBank/DDBJ databases">
        <title>Draft genome sequence of an obligately methylotrophic methanogen, Methanococcoides methylutens, isolated from marine sediment.</title>
        <authorList>
            <person name="Guan Y."/>
            <person name="Ngugi D.K."/>
            <person name="Blom J."/>
            <person name="Ali S."/>
            <person name="Ferry J.G."/>
            <person name="Stingl U."/>
        </authorList>
    </citation>
    <scope>NUCLEOTIDE SEQUENCE [LARGE SCALE GENOMIC DNA]</scope>
    <source>
        <strain evidence="8 9">DSM 2657</strain>
    </source>
</reference>
<proteinExistence type="predicted"/>